<dbReference type="OrthoDB" id="4034134at2759"/>
<feature type="transmembrane region" description="Helical" evidence="2">
    <location>
        <begin position="245"/>
        <end position="267"/>
    </location>
</feature>
<gene>
    <name evidence="3" type="ORF">PAAG_11066</name>
</gene>
<dbReference type="STRING" id="502779.A0A0A2V7R0"/>
<feature type="transmembrane region" description="Helical" evidence="2">
    <location>
        <begin position="318"/>
        <end position="338"/>
    </location>
</feature>
<name>A0A0A2V7R0_PARBA</name>
<dbReference type="KEGG" id="pbl:PAAG_11066"/>
<evidence type="ECO:0000256" key="2">
    <source>
        <dbReference type="SAM" id="Phobius"/>
    </source>
</evidence>
<feature type="region of interest" description="Disordered" evidence="1">
    <location>
        <begin position="65"/>
        <end position="151"/>
    </location>
</feature>
<dbReference type="VEuPathDB" id="FungiDB:PAAG_11066"/>
<feature type="transmembrane region" description="Helical" evidence="2">
    <location>
        <begin position="358"/>
        <end position="378"/>
    </location>
</feature>
<evidence type="ECO:0000256" key="1">
    <source>
        <dbReference type="SAM" id="MobiDB-lite"/>
    </source>
</evidence>
<proteinExistence type="predicted"/>
<dbReference type="OMA" id="YLPDMFL"/>
<sequence length="380" mass="40924">MSPALPYLRGLRKSDLVLLAEISNLQDYGDYKKTELEAALDDHLAANRASLSGEHRLADYYRRLSQAQSRASPAKRDREPKTEPATSGDDARRERTAPSTRARRTVKPKQETGASDDSDSSPSASKSSPAPVAHTPARSAMPFSSLPPSPAIITDAIDRQTTKARQSMSDLWDASGLTERSHAVRAALSNVRAIETITILIELYGLLADIVPMRYLTTVPAVGAVGSKDYILKIPDVFVLLNASFWGPLSLWVTTSLFLPSLFAYFFNLSLKVSQQGAAAGSSSVSHGYGTRRTTTTTTTTTAAAAKAASGRSCGDPLVYNVSKALVAYLVYANNFTFWNMFNRLTVLTVSRSVPGGLWGLLTGSAIGVVGSLYEAILRK</sequence>
<dbReference type="HOGENOM" id="CLU_041452_0_0_1"/>
<dbReference type="PANTHER" id="PTHR41807">
    <property type="entry name" value="GLUTATHIONE TRANSFERASE 3"/>
    <property type="match status" value="1"/>
</dbReference>
<dbReference type="RefSeq" id="XP_015703578.1">
    <property type="nucleotide sequence ID" value="XM_015846774.1"/>
</dbReference>
<keyword evidence="2" id="KW-0812">Transmembrane</keyword>
<protein>
    <submittedName>
        <fullName evidence="3">Uncharacterized protein</fullName>
    </submittedName>
</protein>
<dbReference type="PANTHER" id="PTHR41807:SF1">
    <property type="entry name" value="GLUTATHIONE TRANSFERASE 3"/>
    <property type="match status" value="1"/>
</dbReference>
<evidence type="ECO:0000313" key="4">
    <source>
        <dbReference type="Proteomes" id="UP000002059"/>
    </source>
</evidence>
<dbReference type="AlphaFoldDB" id="A0A0A2V7R0"/>
<keyword evidence="2" id="KW-1133">Transmembrane helix</keyword>
<dbReference type="InterPro" id="IPR038872">
    <property type="entry name" value="Put_GTT3"/>
</dbReference>
<dbReference type="GeneID" id="9101225"/>
<reference evidence="3 4" key="1">
    <citation type="journal article" date="2011" name="PLoS Genet.">
        <title>Comparative genomic analysis of human fungal pathogens causing paracoccidioidomycosis.</title>
        <authorList>
            <person name="Desjardins C.A."/>
            <person name="Champion M.D."/>
            <person name="Holder J.W."/>
            <person name="Muszewska A."/>
            <person name="Goldberg J."/>
            <person name="Bailao A.M."/>
            <person name="Brigido M.M."/>
            <person name="Ferreira M.E."/>
            <person name="Garcia A.M."/>
            <person name="Grynberg M."/>
            <person name="Gujja S."/>
            <person name="Heiman D.I."/>
            <person name="Henn M.R."/>
            <person name="Kodira C.D."/>
            <person name="Leon-Narvaez H."/>
            <person name="Longo L.V."/>
            <person name="Ma L.J."/>
            <person name="Malavazi I."/>
            <person name="Matsuo A.L."/>
            <person name="Morais F.V."/>
            <person name="Pereira M."/>
            <person name="Rodriguez-Brito S."/>
            <person name="Sakthikumar S."/>
            <person name="Salem-Izacc S.M."/>
            <person name="Sykes S.M."/>
            <person name="Teixeira M.M."/>
            <person name="Vallejo M.C."/>
            <person name="Walter M.E."/>
            <person name="Yandava C."/>
            <person name="Young S."/>
            <person name="Zeng Q."/>
            <person name="Zucker J."/>
            <person name="Felipe M.S."/>
            <person name="Goldman G.H."/>
            <person name="Haas B.J."/>
            <person name="McEwen J.G."/>
            <person name="Nino-Vega G."/>
            <person name="Puccia R."/>
            <person name="San-Blas G."/>
            <person name="Soares C.M."/>
            <person name="Birren B.W."/>
            <person name="Cuomo C.A."/>
        </authorList>
    </citation>
    <scope>NUCLEOTIDE SEQUENCE [LARGE SCALE GENOMIC DNA]</scope>
    <source>
        <strain evidence="4">ATCC MYA-826 / Pb01</strain>
    </source>
</reference>
<keyword evidence="4" id="KW-1185">Reference proteome</keyword>
<dbReference type="GO" id="GO:0016020">
    <property type="term" value="C:membrane"/>
    <property type="evidence" value="ECO:0007669"/>
    <property type="project" value="TreeGrafter"/>
</dbReference>
<organism evidence="3 4">
    <name type="scientific">Paracoccidioides lutzii (strain ATCC MYA-826 / Pb01)</name>
    <name type="common">Paracoccidioides brasiliensis</name>
    <dbReference type="NCBI Taxonomy" id="502779"/>
    <lineage>
        <taxon>Eukaryota</taxon>
        <taxon>Fungi</taxon>
        <taxon>Dikarya</taxon>
        <taxon>Ascomycota</taxon>
        <taxon>Pezizomycotina</taxon>
        <taxon>Eurotiomycetes</taxon>
        <taxon>Eurotiomycetidae</taxon>
        <taxon>Onygenales</taxon>
        <taxon>Ajellomycetaceae</taxon>
        <taxon>Paracoccidioides</taxon>
    </lineage>
</organism>
<dbReference type="EMBL" id="KN293992">
    <property type="protein sequence ID" value="KGQ02115.1"/>
    <property type="molecule type" value="Genomic_DNA"/>
</dbReference>
<dbReference type="eggNOG" id="ENOG502S8AT">
    <property type="taxonomic scope" value="Eukaryota"/>
</dbReference>
<accession>A0A0A2V7R0</accession>
<dbReference type="Proteomes" id="UP000002059">
    <property type="component" value="Partially assembled WGS sequence"/>
</dbReference>
<evidence type="ECO:0000313" key="3">
    <source>
        <dbReference type="EMBL" id="KGQ02115.1"/>
    </source>
</evidence>
<keyword evidence="2" id="KW-0472">Membrane</keyword>
<feature type="compositionally biased region" description="Low complexity" evidence="1">
    <location>
        <begin position="120"/>
        <end position="131"/>
    </location>
</feature>